<dbReference type="Proteomes" id="UP000054826">
    <property type="component" value="Unassembled WGS sequence"/>
</dbReference>
<name>A0A0V1JHK1_TRIPS</name>
<organism evidence="1 2">
    <name type="scientific">Trichinella pseudospiralis</name>
    <name type="common">Parasitic roundworm</name>
    <dbReference type="NCBI Taxonomy" id="6337"/>
    <lineage>
        <taxon>Eukaryota</taxon>
        <taxon>Metazoa</taxon>
        <taxon>Ecdysozoa</taxon>
        <taxon>Nematoda</taxon>
        <taxon>Enoplea</taxon>
        <taxon>Dorylaimia</taxon>
        <taxon>Trichinellida</taxon>
        <taxon>Trichinellidae</taxon>
        <taxon>Trichinella</taxon>
    </lineage>
</organism>
<dbReference type="EMBL" id="JYDV01000098">
    <property type="protein sequence ID" value="KRZ34457.1"/>
    <property type="molecule type" value="Genomic_DNA"/>
</dbReference>
<evidence type="ECO:0000313" key="1">
    <source>
        <dbReference type="EMBL" id="KRZ34457.1"/>
    </source>
</evidence>
<gene>
    <name evidence="1" type="ORF">T4C_8545</name>
</gene>
<comment type="caution">
    <text evidence="1">The sequence shown here is derived from an EMBL/GenBank/DDBJ whole genome shotgun (WGS) entry which is preliminary data.</text>
</comment>
<sequence length="120" mass="13543">MNDQTGWLISTGCPSCGMRFFASGCYLNIITATTSFVAQSQYQGWLTRQFLASFYAARSTDQDKKTRVYDSDLEFTVLNYTPFESLMQNSALASYLLPQCPAVPDLFPLYQDVQNQDDCV</sequence>
<proteinExistence type="predicted"/>
<evidence type="ECO:0000313" key="2">
    <source>
        <dbReference type="Proteomes" id="UP000054826"/>
    </source>
</evidence>
<dbReference type="AlphaFoldDB" id="A0A0V1JHK1"/>
<accession>A0A0V1JHK1</accession>
<protein>
    <submittedName>
        <fullName evidence="1">Uncharacterized protein</fullName>
    </submittedName>
</protein>
<reference evidence="1 2" key="1">
    <citation type="submission" date="2015-01" db="EMBL/GenBank/DDBJ databases">
        <title>Evolution of Trichinella species and genotypes.</title>
        <authorList>
            <person name="Korhonen P.K."/>
            <person name="Edoardo P."/>
            <person name="Giuseppe L.R."/>
            <person name="Gasser R.B."/>
        </authorList>
    </citation>
    <scope>NUCLEOTIDE SEQUENCE [LARGE SCALE GENOMIC DNA]</scope>
    <source>
        <strain evidence="1">ISS176</strain>
    </source>
</reference>